<dbReference type="GO" id="GO:0005506">
    <property type="term" value="F:iron ion binding"/>
    <property type="evidence" value="ECO:0007669"/>
    <property type="project" value="InterPro"/>
</dbReference>
<dbReference type="InterPro" id="IPR036909">
    <property type="entry name" value="Cyt_c-like_dom_sf"/>
</dbReference>
<dbReference type="PRINTS" id="PR00605">
    <property type="entry name" value="CYTCHROMECIC"/>
</dbReference>
<dbReference type="RefSeq" id="WP_211936039.1">
    <property type="nucleotide sequence ID" value="NZ_CP073078.1"/>
</dbReference>
<evidence type="ECO:0000256" key="4">
    <source>
        <dbReference type="ARBA" id="ARBA00022660"/>
    </source>
</evidence>
<feature type="domain" description="Cytochrome c" evidence="10">
    <location>
        <begin position="24"/>
        <end position="102"/>
    </location>
</feature>
<evidence type="ECO:0000256" key="5">
    <source>
        <dbReference type="ARBA" id="ARBA00022723"/>
    </source>
</evidence>
<keyword evidence="7 8" id="KW-0408">Iron</keyword>
<sequence length="133" mass="13536">MKSVSWIAVAGGLSAVLLAAAPGRADPPGAQMFADNCSACHQPQGQGIPGAFPALAGDVFVQGPPAQAAGVVLRGRGGMPSFANDLTDDQISQILTYVRSSWGNKAEPVTVAVVADQRAKFKAETGPPSLQAH</sequence>
<dbReference type="SUPFAM" id="SSF46626">
    <property type="entry name" value="Cytochrome c"/>
    <property type="match status" value="1"/>
</dbReference>
<dbReference type="GO" id="GO:0020037">
    <property type="term" value="F:heme binding"/>
    <property type="evidence" value="ECO:0007669"/>
    <property type="project" value="InterPro"/>
</dbReference>
<dbReference type="GO" id="GO:0009055">
    <property type="term" value="F:electron transfer activity"/>
    <property type="evidence" value="ECO:0007669"/>
    <property type="project" value="InterPro"/>
</dbReference>
<feature type="chain" id="PRO_5036847189" evidence="9">
    <location>
        <begin position="26"/>
        <end position="133"/>
    </location>
</feature>
<dbReference type="EMBL" id="CP073078">
    <property type="protein sequence ID" value="QUD85987.1"/>
    <property type="molecule type" value="Genomic_DNA"/>
</dbReference>
<gene>
    <name evidence="11" type="ORF">KCG34_12800</name>
</gene>
<evidence type="ECO:0000256" key="1">
    <source>
        <dbReference type="ARBA" id="ARBA00001926"/>
    </source>
</evidence>
<organism evidence="11 12">
    <name type="scientific">Phenylobacterium montanum</name>
    <dbReference type="NCBI Taxonomy" id="2823693"/>
    <lineage>
        <taxon>Bacteria</taxon>
        <taxon>Pseudomonadati</taxon>
        <taxon>Pseudomonadota</taxon>
        <taxon>Alphaproteobacteria</taxon>
        <taxon>Caulobacterales</taxon>
        <taxon>Caulobacteraceae</taxon>
        <taxon>Phenylobacterium</taxon>
    </lineage>
</organism>
<dbReference type="InterPro" id="IPR008168">
    <property type="entry name" value="Cyt_C_IC"/>
</dbReference>
<evidence type="ECO:0000256" key="9">
    <source>
        <dbReference type="SAM" id="SignalP"/>
    </source>
</evidence>
<keyword evidence="5 8" id="KW-0479">Metal-binding</keyword>
<keyword evidence="4" id="KW-0679">Respiratory chain</keyword>
<keyword evidence="2" id="KW-0813">Transport</keyword>
<keyword evidence="12" id="KW-1185">Reference proteome</keyword>
<reference evidence="11" key="1">
    <citation type="submission" date="2021-04" db="EMBL/GenBank/DDBJ databases">
        <title>The complete genome sequence of Caulobacter sp. S6.</title>
        <authorList>
            <person name="Tang Y."/>
            <person name="Ouyang W."/>
            <person name="Liu Q."/>
            <person name="Huang B."/>
            <person name="Guo Z."/>
            <person name="Lei P."/>
        </authorList>
    </citation>
    <scope>NUCLEOTIDE SEQUENCE</scope>
    <source>
        <strain evidence="11">S6</strain>
    </source>
</reference>
<dbReference type="PANTHER" id="PTHR35008:SF8">
    <property type="entry name" value="ALCOHOL DEHYDROGENASE CYTOCHROME C SUBUNIT"/>
    <property type="match status" value="1"/>
</dbReference>
<dbReference type="PANTHER" id="PTHR35008">
    <property type="entry name" value="BLL4482 PROTEIN-RELATED"/>
    <property type="match status" value="1"/>
</dbReference>
<accession>A0A975FW15</accession>
<evidence type="ECO:0000256" key="8">
    <source>
        <dbReference type="PROSITE-ProRule" id="PRU00433"/>
    </source>
</evidence>
<name>A0A975FW15_9CAUL</name>
<evidence type="ECO:0000313" key="12">
    <source>
        <dbReference type="Proteomes" id="UP000676409"/>
    </source>
</evidence>
<evidence type="ECO:0000256" key="2">
    <source>
        <dbReference type="ARBA" id="ARBA00022448"/>
    </source>
</evidence>
<protein>
    <submittedName>
        <fullName evidence="11">Cytochrome c</fullName>
    </submittedName>
</protein>
<keyword evidence="9" id="KW-0732">Signal</keyword>
<dbReference type="InterPro" id="IPR051459">
    <property type="entry name" value="Cytochrome_c-type_DH"/>
</dbReference>
<evidence type="ECO:0000256" key="3">
    <source>
        <dbReference type="ARBA" id="ARBA00022617"/>
    </source>
</evidence>
<dbReference type="PROSITE" id="PS51007">
    <property type="entry name" value="CYTC"/>
    <property type="match status" value="1"/>
</dbReference>
<proteinExistence type="predicted"/>
<dbReference type="Pfam" id="PF13442">
    <property type="entry name" value="Cytochrome_CBB3"/>
    <property type="match status" value="1"/>
</dbReference>
<dbReference type="KEGG" id="caul:KCG34_12800"/>
<dbReference type="InterPro" id="IPR009056">
    <property type="entry name" value="Cyt_c-like_dom"/>
</dbReference>
<feature type="signal peptide" evidence="9">
    <location>
        <begin position="1"/>
        <end position="25"/>
    </location>
</feature>
<keyword evidence="3 8" id="KW-0349">Heme</keyword>
<keyword evidence="6" id="KW-0249">Electron transport</keyword>
<evidence type="ECO:0000259" key="10">
    <source>
        <dbReference type="PROSITE" id="PS51007"/>
    </source>
</evidence>
<evidence type="ECO:0000256" key="6">
    <source>
        <dbReference type="ARBA" id="ARBA00022982"/>
    </source>
</evidence>
<evidence type="ECO:0000313" key="11">
    <source>
        <dbReference type="EMBL" id="QUD85987.1"/>
    </source>
</evidence>
<comment type="cofactor">
    <cofactor evidence="1">
        <name>heme c</name>
        <dbReference type="ChEBI" id="CHEBI:61717"/>
    </cofactor>
</comment>
<evidence type="ECO:0000256" key="7">
    <source>
        <dbReference type="ARBA" id="ARBA00023004"/>
    </source>
</evidence>
<dbReference type="Gene3D" id="1.10.760.10">
    <property type="entry name" value="Cytochrome c-like domain"/>
    <property type="match status" value="1"/>
</dbReference>
<dbReference type="Proteomes" id="UP000676409">
    <property type="component" value="Chromosome"/>
</dbReference>
<dbReference type="AlphaFoldDB" id="A0A975FW15"/>